<organism evidence="1 2">
    <name type="scientific">Jiangella anatolica</name>
    <dbReference type="NCBI Taxonomy" id="2670374"/>
    <lineage>
        <taxon>Bacteria</taxon>
        <taxon>Bacillati</taxon>
        <taxon>Actinomycetota</taxon>
        <taxon>Actinomycetes</taxon>
        <taxon>Jiangellales</taxon>
        <taxon>Jiangellaceae</taxon>
        <taxon>Jiangella</taxon>
    </lineage>
</organism>
<comment type="caution">
    <text evidence="1">The sequence shown here is derived from an EMBL/GenBank/DDBJ whole genome shotgun (WGS) entry which is preliminary data.</text>
</comment>
<gene>
    <name evidence="1" type="ORF">C1I92_25175</name>
</gene>
<reference evidence="1 2" key="1">
    <citation type="submission" date="2018-01" db="EMBL/GenBank/DDBJ databases">
        <title>Draft genome sequence of Jiangella sp. GTF31.</title>
        <authorList>
            <person name="Sahin N."/>
            <person name="Ay H."/>
            <person name="Saygin H."/>
        </authorList>
    </citation>
    <scope>NUCLEOTIDE SEQUENCE [LARGE SCALE GENOMIC DNA]</scope>
    <source>
        <strain evidence="1 2">GTF31</strain>
    </source>
</reference>
<dbReference type="EMBL" id="POTW01000081">
    <property type="protein sequence ID" value="PZF80628.1"/>
    <property type="molecule type" value="Genomic_DNA"/>
</dbReference>
<name>A0A2W2BJZ5_9ACTN</name>
<dbReference type="Proteomes" id="UP000248764">
    <property type="component" value="Unassembled WGS sequence"/>
</dbReference>
<feature type="non-terminal residue" evidence="1">
    <location>
        <position position="60"/>
    </location>
</feature>
<evidence type="ECO:0000313" key="2">
    <source>
        <dbReference type="Proteomes" id="UP000248764"/>
    </source>
</evidence>
<dbReference type="AlphaFoldDB" id="A0A2W2BJZ5"/>
<protein>
    <submittedName>
        <fullName evidence="1">IS256 family transposase</fullName>
    </submittedName>
</protein>
<evidence type="ECO:0000313" key="1">
    <source>
        <dbReference type="EMBL" id="PZF80628.1"/>
    </source>
</evidence>
<proteinExistence type="predicted"/>
<accession>A0A2W2BJZ5</accession>
<keyword evidence="2" id="KW-1185">Reference proteome</keyword>
<sequence length="60" mass="6766">MAVVAKEYRSVDRDQAFLLPPSMTDWLPGDHLVWFVIAAVQRLDTAAFHARARLGSVGRR</sequence>